<reference evidence="1 2" key="1">
    <citation type="journal article" date="2011" name="Science">
        <title>The ecoresponsive genome of Daphnia pulex.</title>
        <authorList>
            <person name="Colbourne J.K."/>
            <person name="Pfrender M.E."/>
            <person name="Gilbert D."/>
            <person name="Thomas W.K."/>
            <person name="Tucker A."/>
            <person name="Oakley T.H."/>
            <person name="Tokishita S."/>
            <person name="Aerts A."/>
            <person name="Arnold G.J."/>
            <person name="Basu M.K."/>
            <person name="Bauer D.J."/>
            <person name="Caceres C.E."/>
            <person name="Carmel L."/>
            <person name="Casola C."/>
            <person name="Choi J.H."/>
            <person name="Detter J.C."/>
            <person name="Dong Q."/>
            <person name="Dusheyko S."/>
            <person name="Eads B.D."/>
            <person name="Frohlich T."/>
            <person name="Geiler-Samerotte K.A."/>
            <person name="Gerlach D."/>
            <person name="Hatcher P."/>
            <person name="Jogdeo S."/>
            <person name="Krijgsveld J."/>
            <person name="Kriventseva E.V."/>
            <person name="Kultz D."/>
            <person name="Laforsch C."/>
            <person name="Lindquist E."/>
            <person name="Lopez J."/>
            <person name="Manak J.R."/>
            <person name="Muller J."/>
            <person name="Pangilinan J."/>
            <person name="Patwardhan R.P."/>
            <person name="Pitluck S."/>
            <person name="Pritham E.J."/>
            <person name="Rechtsteiner A."/>
            <person name="Rho M."/>
            <person name="Rogozin I.B."/>
            <person name="Sakarya O."/>
            <person name="Salamov A."/>
            <person name="Schaack S."/>
            <person name="Shapiro H."/>
            <person name="Shiga Y."/>
            <person name="Skalitzky C."/>
            <person name="Smith Z."/>
            <person name="Souvorov A."/>
            <person name="Sung W."/>
            <person name="Tang Z."/>
            <person name="Tsuchiya D."/>
            <person name="Tu H."/>
            <person name="Vos H."/>
            <person name="Wang M."/>
            <person name="Wolf Y.I."/>
            <person name="Yamagata H."/>
            <person name="Yamada T."/>
            <person name="Ye Y."/>
            <person name="Shaw J.R."/>
            <person name="Andrews J."/>
            <person name="Crease T.J."/>
            <person name="Tang H."/>
            <person name="Lucas S.M."/>
            <person name="Robertson H.M."/>
            <person name="Bork P."/>
            <person name="Koonin E.V."/>
            <person name="Zdobnov E.M."/>
            <person name="Grigoriev I.V."/>
            <person name="Lynch M."/>
            <person name="Boore J.L."/>
        </authorList>
    </citation>
    <scope>NUCLEOTIDE SEQUENCE [LARGE SCALE GENOMIC DNA]</scope>
</reference>
<gene>
    <name evidence="1" type="ORF">DAPPUDRAFT_103644</name>
</gene>
<accession>E9GJS0</accession>
<dbReference type="HOGENOM" id="CLU_664421_0_0_1"/>
<dbReference type="Proteomes" id="UP000000305">
    <property type="component" value="Unassembled WGS sequence"/>
</dbReference>
<evidence type="ECO:0000313" key="2">
    <source>
        <dbReference type="Proteomes" id="UP000000305"/>
    </source>
</evidence>
<sequence length="414" mass="47255">MGIPDTHIEIISEKRRRKRSIENKPSGILRLAHRPNRCLAYPRSEYITKMSAEICAISGNLTDRALYANTVDRGQSFQFLESGYILATEEDYCLHAWEPDQIAAKQCIDFGRHTTTKHGPHKWMLTADPEENPLTPLMIINVDKNECLTTDNNNNTIYLAPCNASAYQYYIFEHILPESSYFEFNLAQEATISADGFLELRSNTLTNPFGHAPQFYGNIFSRLYPEYCLSSVEDNSITIKLCKTSIFKTIYPQQDFSYYNKTLTLLGTTSCVTPLITVVCSDSNIAAAKWNYDLGLFTLADSSTLKCLTVVNDSAIEMATCQASNKNQQWDFQHNVITYPFPLEFIPTMKELKQKRDRSDKVSRRKPKIIETRTQQTAKQFLQNQTQQAINDAPNVPKLSNEDREILSIENIFP</sequence>
<proteinExistence type="predicted"/>
<dbReference type="SUPFAM" id="SSF50370">
    <property type="entry name" value="Ricin B-like lectins"/>
    <property type="match status" value="2"/>
</dbReference>
<dbReference type="KEGG" id="dpx:DAPPUDRAFT_103644"/>
<dbReference type="InterPro" id="IPR035992">
    <property type="entry name" value="Ricin_B-like_lectins"/>
</dbReference>
<dbReference type="InParanoid" id="E9GJS0"/>
<organism evidence="1 2">
    <name type="scientific">Daphnia pulex</name>
    <name type="common">Water flea</name>
    <dbReference type="NCBI Taxonomy" id="6669"/>
    <lineage>
        <taxon>Eukaryota</taxon>
        <taxon>Metazoa</taxon>
        <taxon>Ecdysozoa</taxon>
        <taxon>Arthropoda</taxon>
        <taxon>Crustacea</taxon>
        <taxon>Branchiopoda</taxon>
        <taxon>Diplostraca</taxon>
        <taxon>Cladocera</taxon>
        <taxon>Anomopoda</taxon>
        <taxon>Daphniidae</taxon>
        <taxon>Daphnia</taxon>
    </lineage>
</organism>
<name>E9GJS0_DAPPU</name>
<dbReference type="Gene3D" id="2.80.10.50">
    <property type="match status" value="2"/>
</dbReference>
<dbReference type="AlphaFoldDB" id="E9GJS0"/>
<dbReference type="EMBL" id="GL732548">
    <property type="protein sequence ID" value="EFX80158.1"/>
    <property type="molecule type" value="Genomic_DNA"/>
</dbReference>
<dbReference type="PROSITE" id="PS50231">
    <property type="entry name" value="RICIN_B_LECTIN"/>
    <property type="match status" value="2"/>
</dbReference>
<keyword evidence="2" id="KW-1185">Reference proteome</keyword>
<evidence type="ECO:0000313" key="1">
    <source>
        <dbReference type="EMBL" id="EFX80158.1"/>
    </source>
</evidence>
<dbReference type="PhylomeDB" id="E9GJS0"/>
<protein>
    <submittedName>
        <fullName evidence="1">Uncharacterized protein</fullName>
    </submittedName>
</protein>